<protein>
    <submittedName>
        <fullName evidence="2">Uncharacterized protein</fullName>
    </submittedName>
</protein>
<organism evidence="2 3">
    <name type="scientific">Lunasporangiospora selenospora</name>
    <dbReference type="NCBI Taxonomy" id="979761"/>
    <lineage>
        <taxon>Eukaryota</taxon>
        <taxon>Fungi</taxon>
        <taxon>Fungi incertae sedis</taxon>
        <taxon>Mucoromycota</taxon>
        <taxon>Mortierellomycotina</taxon>
        <taxon>Mortierellomycetes</taxon>
        <taxon>Mortierellales</taxon>
        <taxon>Mortierellaceae</taxon>
        <taxon>Lunasporangiospora</taxon>
    </lineage>
</organism>
<feature type="non-terminal residue" evidence="2">
    <location>
        <position position="1"/>
    </location>
</feature>
<accession>A0A9P6F8M7</accession>
<feature type="non-terminal residue" evidence="2">
    <location>
        <position position="189"/>
    </location>
</feature>
<comment type="caution">
    <text evidence="2">The sequence shown here is derived from an EMBL/GenBank/DDBJ whole genome shotgun (WGS) entry which is preliminary data.</text>
</comment>
<gene>
    <name evidence="2" type="ORF">BGW38_009714</name>
</gene>
<evidence type="ECO:0000313" key="3">
    <source>
        <dbReference type="Proteomes" id="UP000780801"/>
    </source>
</evidence>
<proteinExistence type="predicted"/>
<feature type="compositionally biased region" description="Basic and acidic residues" evidence="1">
    <location>
        <begin position="101"/>
        <end position="117"/>
    </location>
</feature>
<dbReference type="Proteomes" id="UP000780801">
    <property type="component" value="Unassembled WGS sequence"/>
</dbReference>
<reference evidence="2" key="1">
    <citation type="journal article" date="2020" name="Fungal Divers.">
        <title>Resolving the Mortierellaceae phylogeny through synthesis of multi-gene phylogenetics and phylogenomics.</title>
        <authorList>
            <person name="Vandepol N."/>
            <person name="Liber J."/>
            <person name="Desiro A."/>
            <person name="Na H."/>
            <person name="Kennedy M."/>
            <person name="Barry K."/>
            <person name="Grigoriev I.V."/>
            <person name="Miller A.N."/>
            <person name="O'Donnell K."/>
            <person name="Stajich J.E."/>
            <person name="Bonito G."/>
        </authorList>
    </citation>
    <scope>NUCLEOTIDE SEQUENCE</scope>
    <source>
        <strain evidence="2">KOD1015</strain>
    </source>
</reference>
<evidence type="ECO:0000256" key="1">
    <source>
        <dbReference type="SAM" id="MobiDB-lite"/>
    </source>
</evidence>
<dbReference type="EMBL" id="JAABOA010007301">
    <property type="protein sequence ID" value="KAF9544853.1"/>
    <property type="molecule type" value="Genomic_DNA"/>
</dbReference>
<feature type="region of interest" description="Disordered" evidence="1">
    <location>
        <begin position="95"/>
        <end position="135"/>
    </location>
</feature>
<evidence type="ECO:0000313" key="2">
    <source>
        <dbReference type="EMBL" id="KAF9544853.1"/>
    </source>
</evidence>
<keyword evidence="3" id="KW-1185">Reference proteome</keyword>
<dbReference type="AlphaFoldDB" id="A0A9P6F8M7"/>
<sequence length="189" mass="21681">HEYVVNRIQSKLSKGKSKEETFQSLFVPKRLPTNIKKSIFDAVQSSNDAAKNLSKSEMDRKLGDDGTVCQWNSYINTDFQSLWETEEQEYQIKRLSKKKGRADMDNDKGNSRDRVSDGDGDDGGGNEVERAVDPTQRELRTCTATLDQILRPDLCNEDKHRIQSLLEDGQETMTVLSRKYRYWPGRPST</sequence>
<name>A0A9P6F8M7_9FUNG</name>